<comment type="caution">
    <text evidence="3">The sequence shown here is derived from an EMBL/GenBank/DDBJ whole genome shotgun (WGS) entry which is preliminary data.</text>
</comment>
<feature type="region of interest" description="Disordered" evidence="1">
    <location>
        <begin position="1"/>
        <end position="24"/>
    </location>
</feature>
<feature type="transmembrane region" description="Helical" evidence="2">
    <location>
        <begin position="47"/>
        <end position="67"/>
    </location>
</feature>
<evidence type="ECO:0000313" key="4">
    <source>
        <dbReference type="Proteomes" id="UP000324222"/>
    </source>
</evidence>
<keyword evidence="2" id="KW-0812">Transmembrane</keyword>
<organism evidence="3 4">
    <name type="scientific">Portunus trituberculatus</name>
    <name type="common">Swimming crab</name>
    <name type="synonym">Neptunus trituberculatus</name>
    <dbReference type="NCBI Taxonomy" id="210409"/>
    <lineage>
        <taxon>Eukaryota</taxon>
        <taxon>Metazoa</taxon>
        <taxon>Ecdysozoa</taxon>
        <taxon>Arthropoda</taxon>
        <taxon>Crustacea</taxon>
        <taxon>Multicrustacea</taxon>
        <taxon>Malacostraca</taxon>
        <taxon>Eumalacostraca</taxon>
        <taxon>Eucarida</taxon>
        <taxon>Decapoda</taxon>
        <taxon>Pleocyemata</taxon>
        <taxon>Brachyura</taxon>
        <taxon>Eubrachyura</taxon>
        <taxon>Portunoidea</taxon>
        <taxon>Portunidae</taxon>
        <taxon>Portuninae</taxon>
        <taxon>Portunus</taxon>
    </lineage>
</organism>
<name>A0A5B7DQ97_PORTR</name>
<reference evidence="3 4" key="1">
    <citation type="submission" date="2019-05" db="EMBL/GenBank/DDBJ databases">
        <title>Another draft genome of Portunus trituberculatus and its Hox gene families provides insights of decapod evolution.</title>
        <authorList>
            <person name="Jeong J.-H."/>
            <person name="Song I."/>
            <person name="Kim S."/>
            <person name="Choi T."/>
            <person name="Kim D."/>
            <person name="Ryu S."/>
            <person name="Kim W."/>
        </authorList>
    </citation>
    <scope>NUCLEOTIDE SEQUENCE [LARGE SCALE GENOMIC DNA]</scope>
    <source>
        <tissue evidence="3">Muscle</tissue>
    </source>
</reference>
<evidence type="ECO:0000313" key="3">
    <source>
        <dbReference type="EMBL" id="MPC23096.1"/>
    </source>
</evidence>
<keyword evidence="2" id="KW-1133">Transmembrane helix</keyword>
<keyword evidence="2" id="KW-0472">Membrane</keyword>
<dbReference type="OrthoDB" id="2248459at2759"/>
<accession>A0A5B7DQ97</accession>
<evidence type="ECO:0000256" key="2">
    <source>
        <dbReference type="SAM" id="Phobius"/>
    </source>
</evidence>
<keyword evidence="4" id="KW-1185">Reference proteome</keyword>
<dbReference type="AlphaFoldDB" id="A0A5B7DQ97"/>
<proteinExistence type="predicted"/>
<dbReference type="Proteomes" id="UP000324222">
    <property type="component" value="Unassembled WGS sequence"/>
</dbReference>
<dbReference type="EMBL" id="VSRR010001166">
    <property type="protein sequence ID" value="MPC23096.1"/>
    <property type="molecule type" value="Genomic_DNA"/>
</dbReference>
<gene>
    <name evidence="3" type="ORF">E2C01_016134</name>
</gene>
<evidence type="ECO:0000256" key="1">
    <source>
        <dbReference type="SAM" id="MobiDB-lite"/>
    </source>
</evidence>
<feature type="compositionally biased region" description="Basic residues" evidence="1">
    <location>
        <begin position="12"/>
        <end position="22"/>
    </location>
</feature>
<sequence length="70" mass="7778">MDSTSHNEGSSKKKGLARRAKNHTLSNSLSNLHVLEGKADDKDDKCVWSVMSLIMSISVFCWCPLIIKTN</sequence>
<protein>
    <submittedName>
        <fullName evidence="3">Uncharacterized protein</fullName>
    </submittedName>
</protein>